<dbReference type="Gene3D" id="1.10.510.10">
    <property type="entry name" value="Transferase(Phosphotransferase) domain 1"/>
    <property type="match status" value="1"/>
</dbReference>
<keyword evidence="3" id="KW-1185">Reference proteome</keyword>
<reference evidence="2 3" key="1">
    <citation type="journal article" date="2008" name="Nature">
        <title>The genome of the choanoflagellate Monosiga brevicollis and the origin of metazoans.</title>
        <authorList>
            <consortium name="JGI Sequencing"/>
            <person name="King N."/>
            <person name="Westbrook M.J."/>
            <person name="Young S.L."/>
            <person name="Kuo A."/>
            <person name="Abedin M."/>
            <person name="Chapman J."/>
            <person name="Fairclough S."/>
            <person name="Hellsten U."/>
            <person name="Isogai Y."/>
            <person name="Letunic I."/>
            <person name="Marr M."/>
            <person name="Pincus D."/>
            <person name="Putnam N."/>
            <person name="Rokas A."/>
            <person name="Wright K.J."/>
            <person name="Zuzow R."/>
            <person name="Dirks W."/>
            <person name="Good M."/>
            <person name="Goodstein D."/>
            <person name="Lemons D."/>
            <person name="Li W."/>
            <person name="Lyons J.B."/>
            <person name="Morris A."/>
            <person name="Nichols S."/>
            <person name="Richter D.J."/>
            <person name="Salamov A."/>
            <person name="Bork P."/>
            <person name="Lim W.A."/>
            <person name="Manning G."/>
            <person name="Miller W.T."/>
            <person name="McGinnis W."/>
            <person name="Shapiro H."/>
            <person name="Tjian R."/>
            <person name="Grigoriev I.V."/>
            <person name="Rokhsar D."/>
        </authorList>
    </citation>
    <scope>NUCLEOTIDE SEQUENCE [LARGE SCALE GENOMIC DNA]</scope>
    <source>
        <strain evidence="3">MX1 / ATCC 50154</strain>
    </source>
</reference>
<evidence type="ECO:0000313" key="2">
    <source>
        <dbReference type="EMBL" id="EDQ92503.1"/>
    </source>
</evidence>
<dbReference type="Proteomes" id="UP000001357">
    <property type="component" value="Unassembled WGS sequence"/>
</dbReference>
<feature type="non-terminal residue" evidence="2">
    <location>
        <position position="192"/>
    </location>
</feature>
<feature type="non-terminal residue" evidence="2">
    <location>
        <position position="1"/>
    </location>
</feature>
<dbReference type="GO" id="GO:0005524">
    <property type="term" value="F:ATP binding"/>
    <property type="evidence" value="ECO:0007669"/>
    <property type="project" value="InterPro"/>
</dbReference>
<dbReference type="GeneID" id="5887371"/>
<organism evidence="2 3">
    <name type="scientific">Monosiga brevicollis</name>
    <name type="common">Choanoflagellate</name>
    <dbReference type="NCBI Taxonomy" id="81824"/>
    <lineage>
        <taxon>Eukaryota</taxon>
        <taxon>Choanoflagellata</taxon>
        <taxon>Craspedida</taxon>
        <taxon>Salpingoecidae</taxon>
        <taxon>Monosiga</taxon>
    </lineage>
</organism>
<dbReference type="PRINTS" id="PR00109">
    <property type="entry name" value="TYRKINASE"/>
</dbReference>
<dbReference type="KEGG" id="mbr:MONBRDRAFT_2692"/>
<dbReference type="EMBL" id="CH991543">
    <property type="protein sequence ID" value="EDQ92503.1"/>
    <property type="molecule type" value="Genomic_DNA"/>
</dbReference>
<dbReference type="InterPro" id="IPR001245">
    <property type="entry name" value="Ser-Thr/Tyr_kinase_cat_dom"/>
</dbReference>
<accession>A9UPY9</accession>
<evidence type="ECO:0000313" key="3">
    <source>
        <dbReference type="Proteomes" id="UP000001357"/>
    </source>
</evidence>
<dbReference type="SUPFAM" id="SSF56112">
    <property type="entry name" value="Protein kinase-like (PK-like)"/>
    <property type="match status" value="1"/>
</dbReference>
<dbReference type="PANTHER" id="PTHR24416">
    <property type="entry name" value="TYROSINE-PROTEIN KINASE RECEPTOR"/>
    <property type="match status" value="1"/>
</dbReference>
<dbReference type="GO" id="GO:0007169">
    <property type="term" value="P:cell surface receptor protein tyrosine kinase signaling pathway"/>
    <property type="evidence" value="ECO:0000318"/>
    <property type="project" value="GO_Central"/>
</dbReference>
<sequence length="192" mass="21585">HQHLAGLAGHCLQAEPKLVLFEYGELGFLCDYLHMRRGTPHEPGQAQLVDFSHQIAEGMAFLHSRTVLVSALSGRNIVLTTELHCMICHGAVVPESKDRFVFKGCAAPAIQWMAPESIAHHRFNNQSDVWSLGVTMWEVFTFGSVPFAQLATGDLFYHLELGMRPEQPESMPPAVRHLLQRCWQFEPQARPS</sequence>
<dbReference type="GO" id="GO:0005886">
    <property type="term" value="C:plasma membrane"/>
    <property type="evidence" value="ECO:0000318"/>
    <property type="project" value="GO_Central"/>
</dbReference>
<feature type="domain" description="Protein kinase" evidence="1">
    <location>
        <begin position="1"/>
        <end position="192"/>
    </location>
</feature>
<dbReference type="Pfam" id="PF07714">
    <property type="entry name" value="PK_Tyr_Ser-Thr"/>
    <property type="match status" value="1"/>
</dbReference>
<evidence type="ECO:0000259" key="1">
    <source>
        <dbReference type="PROSITE" id="PS50011"/>
    </source>
</evidence>
<dbReference type="InterPro" id="IPR011009">
    <property type="entry name" value="Kinase-like_dom_sf"/>
</dbReference>
<gene>
    <name evidence="2" type="ORF">MONBRDRAFT_2692</name>
</gene>
<dbReference type="PANTHER" id="PTHR24416:SF600">
    <property type="entry name" value="PDGF- AND VEGF-RECEPTOR RELATED, ISOFORM J"/>
    <property type="match status" value="1"/>
</dbReference>
<proteinExistence type="predicted"/>
<dbReference type="InParanoid" id="A9UPY9"/>
<dbReference type="InterPro" id="IPR000719">
    <property type="entry name" value="Prot_kinase_dom"/>
</dbReference>
<dbReference type="STRING" id="81824.A9UPY9"/>
<dbReference type="eggNOG" id="KOG1026">
    <property type="taxonomic scope" value="Eukaryota"/>
</dbReference>
<name>A9UPY9_MONBE</name>
<dbReference type="RefSeq" id="XP_001742265.1">
    <property type="nucleotide sequence ID" value="XM_001742213.1"/>
</dbReference>
<dbReference type="GO" id="GO:0004714">
    <property type="term" value="F:transmembrane receptor protein tyrosine kinase activity"/>
    <property type="evidence" value="ECO:0000318"/>
    <property type="project" value="GO_Central"/>
</dbReference>
<dbReference type="AlphaFoldDB" id="A9UPY9"/>
<dbReference type="InterPro" id="IPR050122">
    <property type="entry name" value="RTK"/>
</dbReference>
<dbReference type="PROSITE" id="PS50011">
    <property type="entry name" value="PROTEIN_KINASE_DOM"/>
    <property type="match status" value="1"/>
</dbReference>
<dbReference type="GO" id="GO:0043235">
    <property type="term" value="C:receptor complex"/>
    <property type="evidence" value="ECO:0000318"/>
    <property type="project" value="GO_Central"/>
</dbReference>
<protein>
    <recommendedName>
        <fullName evidence="1">Protein kinase domain-containing protein</fullName>
    </recommendedName>
</protein>